<dbReference type="GO" id="GO:0004842">
    <property type="term" value="F:ubiquitin-protein transferase activity"/>
    <property type="evidence" value="ECO:0007669"/>
    <property type="project" value="InterPro"/>
</dbReference>
<protein>
    <submittedName>
        <fullName evidence="1">Uncharacterized protein</fullName>
    </submittedName>
</protein>
<dbReference type="GO" id="GO:0016887">
    <property type="term" value="F:ATP hydrolysis activity"/>
    <property type="evidence" value="ECO:0007669"/>
    <property type="project" value="InterPro"/>
</dbReference>
<keyword evidence="2" id="KW-1185">Reference proteome</keyword>
<gene>
    <name evidence="1" type="ORF">DAPPUDRAFT_242618</name>
</gene>
<accession>E9GH32</accession>
<reference evidence="1 2" key="1">
    <citation type="journal article" date="2011" name="Science">
        <title>The ecoresponsive genome of Daphnia pulex.</title>
        <authorList>
            <person name="Colbourne J.K."/>
            <person name="Pfrender M.E."/>
            <person name="Gilbert D."/>
            <person name="Thomas W.K."/>
            <person name="Tucker A."/>
            <person name="Oakley T.H."/>
            <person name="Tokishita S."/>
            <person name="Aerts A."/>
            <person name="Arnold G.J."/>
            <person name="Basu M.K."/>
            <person name="Bauer D.J."/>
            <person name="Caceres C.E."/>
            <person name="Carmel L."/>
            <person name="Casola C."/>
            <person name="Choi J.H."/>
            <person name="Detter J.C."/>
            <person name="Dong Q."/>
            <person name="Dusheyko S."/>
            <person name="Eads B.D."/>
            <person name="Frohlich T."/>
            <person name="Geiler-Samerotte K.A."/>
            <person name="Gerlach D."/>
            <person name="Hatcher P."/>
            <person name="Jogdeo S."/>
            <person name="Krijgsveld J."/>
            <person name="Kriventseva E.V."/>
            <person name="Kultz D."/>
            <person name="Laforsch C."/>
            <person name="Lindquist E."/>
            <person name="Lopez J."/>
            <person name="Manak J.R."/>
            <person name="Muller J."/>
            <person name="Pangilinan J."/>
            <person name="Patwardhan R.P."/>
            <person name="Pitluck S."/>
            <person name="Pritham E.J."/>
            <person name="Rechtsteiner A."/>
            <person name="Rho M."/>
            <person name="Rogozin I.B."/>
            <person name="Sakarya O."/>
            <person name="Salamov A."/>
            <person name="Schaack S."/>
            <person name="Shapiro H."/>
            <person name="Shiga Y."/>
            <person name="Skalitzky C."/>
            <person name="Smith Z."/>
            <person name="Souvorov A."/>
            <person name="Sung W."/>
            <person name="Tang Z."/>
            <person name="Tsuchiya D."/>
            <person name="Tu H."/>
            <person name="Vos H."/>
            <person name="Wang M."/>
            <person name="Wolf Y.I."/>
            <person name="Yamagata H."/>
            <person name="Yamada T."/>
            <person name="Ye Y."/>
            <person name="Shaw J.R."/>
            <person name="Andrews J."/>
            <person name="Crease T.J."/>
            <person name="Tang H."/>
            <person name="Lucas S.M."/>
            <person name="Robertson H.M."/>
            <person name="Bork P."/>
            <person name="Koonin E.V."/>
            <person name="Zdobnov E.M."/>
            <person name="Grigoriev I.V."/>
            <person name="Lynch M."/>
            <person name="Boore J.L."/>
        </authorList>
    </citation>
    <scope>NUCLEOTIDE SEQUENCE [LARGE SCALE GENOMIC DNA]</scope>
</reference>
<name>E9GH32_DAPPU</name>
<sequence length="925" mass="105879">MSPAILSRFEKHELRPSHLLDNTGKTWLNAIESHSIWLAIPEVIKRQKLIYGYHEESFAALALHLQDGGIPIELEEAEELGPNVANTIWMRAADPMAMIKLEWNSIIMTKTLRHLEITLDDSFTIRLFDVQSELEFIRLLDSIDDEDLANPNFCLIVQYDAVTGPIEQFQLTKFEVNQRFEKTKCRVTFVVHVDPRPINMHWVFSFGDGWDYCFVDEVLHSGPANQYRIPLRELIQSPGLSSCIENVPNESFKSLLLEMLGPDLQTSLASLRSFLGQFYGGMRTALGLPDNEHLLELLKECLIAQVKESRITWNVVEAFSDPNFDSSSSLTESLWGVFKNKISNSLANLLLVSDVWRVSDISSMDLWCGFVVANYPDRLLAPNSSHSLVQMPFGFRSCTRPFGRLLANFDLGYAQRCDSRLNGPLQWLLNNVAKNQEEESQAIKEAYFLDWFLLRIPPHLHRCLRKVPLSKMSTIIDSLFEDTNEFFLDWQQWQAEVIAALELVSIASFARAELDRGDFWSGSPVRMRDWELFTEAAARLSLAALASPDVIRTHERFMQAISSIEFSKRESSSYTFTGSRGRHISTLAGFENHQKRILLFDPESEIKLPELQSSDQEFLVEINLKRLFGRPICTPYSRLKSTSACISPEELAKILGECPTTNSIVLLEENAAGADINGHCSSCAHPLTTEEDDIEGIHLIAPSAETIESLFQDHQKFLFFFERVAELFIQQHKNNPRNIRDFLQRILSSDFRIRVSWRFLTVIVRIILSTRFGVRIIDELLLATRCNQLTDEINANARNLLLALLACADQDVQNDPEEEETAQDVLQAAMTGNWTVGRIRKLALIRQQLYRSDNGVENVIEEWALWRKSQPDQTVADSLLFFILRFSSKGGEETRLCNMFRNQRIVEQLNHHRIINDYIRTLSPL</sequence>
<evidence type="ECO:0000313" key="1">
    <source>
        <dbReference type="EMBL" id="EFX81260.1"/>
    </source>
</evidence>
<dbReference type="EMBL" id="GL732544">
    <property type="protein sequence ID" value="EFX81260.1"/>
    <property type="molecule type" value="Genomic_DNA"/>
</dbReference>
<dbReference type="InParanoid" id="E9GH32"/>
<evidence type="ECO:0000313" key="2">
    <source>
        <dbReference type="Proteomes" id="UP000000305"/>
    </source>
</evidence>
<dbReference type="PANTHER" id="PTHR22605">
    <property type="entry name" value="RZ-TYPE DOMAIN-CONTAINING PROTEIN"/>
    <property type="match status" value="1"/>
</dbReference>
<dbReference type="PANTHER" id="PTHR22605:SF16">
    <property type="entry name" value="E3 UBIQUITIN-PROTEIN LIGASE RNF213"/>
    <property type="match status" value="1"/>
</dbReference>
<dbReference type="KEGG" id="dpx:DAPPUDRAFT_242618"/>
<dbReference type="AlphaFoldDB" id="E9GH32"/>
<proteinExistence type="predicted"/>
<dbReference type="InterPro" id="IPR031248">
    <property type="entry name" value="RNF213"/>
</dbReference>
<dbReference type="Proteomes" id="UP000000305">
    <property type="component" value="Unassembled WGS sequence"/>
</dbReference>
<organism evidence="1 2">
    <name type="scientific">Daphnia pulex</name>
    <name type="common">Water flea</name>
    <dbReference type="NCBI Taxonomy" id="6669"/>
    <lineage>
        <taxon>Eukaryota</taxon>
        <taxon>Metazoa</taxon>
        <taxon>Ecdysozoa</taxon>
        <taxon>Arthropoda</taxon>
        <taxon>Crustacea</taxon>
        <taxon>Branchiopoda</taxon>
        <taxon>Diplostraca</taxon>
        <taxon>Cladocera</taxon>
        <taxon>Anomopoda</taxon>
        <taxon>Daphniidae</taxon>
        <taxon>Daphnia</taxon>
    </lineage>
</organism>
<dbReference type="HOGENOM" id="CLU_315741_0_0_1"/>